<sequence length="224" mass="24428">MSSMAASDVSALAEAATRIGARPFKDATGHWSNSVEVALMDTILSASAVMDGAYGAGVLPRLRAYKAFRGQANMMRLLATLGPFALDDFVAEQHHKNQLMHAAAALMDAGVNAAADVEPQATTQREALVSTDGLSELAWDYFLIMLNIDTPQLAQLRNTWLDDFVARNLDVSRLDVDARDALLAEVTAHLHAEHHRKSFGRMPEFTLPQLSQAIFRSEYARATS</sequence>
<dbReference type="STRING" id="1837282.A6F49_15280"/>
<dbReference type="EMBL" id="LXEY01000022">
    <property type="protein sequence ID" value="OAV59235.1"/>
    <property type="molecule type" value="Genomic_DNA"/>
</dbReference>
<dbReference type="RefSeq" id="WP_043058802.1">
    <property type="nucleotide sequence ID" value="NZ_LXEY01000022.1"/>
</dbReference>
<dbReference type="Proteomes" id="UP000078292">
    <property type="component" value="Unassembled WGS sequence"/>
</dbReference>
<proteinExistence type="predicted"/>
<accession>A0A1B7LW38</accession>
<evidence type="ECO:0000313" key="2">
    <source>
        <dbReference type="Proteomes" id="UP000078292"/>
    </source>
</evidence>
<comment type="caution">
    <text evidence="1">The sequence shown here is derived from an EMBL/GenBank/DDBJ whole genome shotgun (WGS) entry which is preliminary data.</text>
</comment>
<dbReference type="AlphaFoldDB" id="A0A1B7LW38"/>
<organism evidence="1 2">
    <name type="scientific">Enteractinococcus helveticum</name>
    <dbReference type="NCBI Taxonomy" id="1837282"/>
    <lineage>
        <taxon>Bacteria</taxon>
        <taxon>Bacillati</taxon>
        <taxon>Actinomycetota</taxon>
        <taxon>Actinomycetes</taxon>
        <taxon>Micrococcales</taxon>
        <taxon>Micrococcaceae</taxon>
    </lineage>
</organism>
<reference evidence="1 2" key="1">
    <citation type="submission" date="2016-04" db="EMBL/GenBank/DDBJ databases">
        <title>First whole genome shotgun sequence of the bacterium Enteractinococcus sp. strain UASWS1574.</title>
        <authorList>
            <person name="Crovadore J."/>
            <person name="Chablais R."/>
            <person name="Lefort F."/>
        </authorList>
    </citation>
    <scope>NUCLEOTIDE SEQUENCE [LARGE SCALE GENOMIC DNA]</scope>
    <source>
        <strain evidence="1 2">UASWS1574</strain>
    </source>
</reference>
<gene>
    <name evidence="1" type="ORF">A6F49_15280</name>
</gene>
<protein>
    <submittedName>
        <fullName evidence="1">Uncharacterized protein</fullName>
    </submittedName>
</protein>
<dbReference type="OrthoDB" id="2962349at2"/>
<name>A0A1B7LW38_9MICC</name>
<keyword evidence="2" id="KW-1185">Reference proteome</keyword>
<evidence type="ECO:0000313" key="1">
    <source>
        <dbReference type="EMBL" id="OAV59235.1"/>
    </source>
</evidence>